<accession>A0A7X5ZUN9</accession>
<dbReference type="Proteomes" id="UP000564677">
    <property type="component" value="Unassembled WGS sequence"/>
</dbReference>
<dbReference type="InterPro" id="IPR036217">
    <property type="entry name" value="MethylDNA_cys_MeTrfase_DNAb"/>
</dbReference>
<dbReference type="InterPro" id="IPR014048">
    <property type="entry name" value="MethylDNA_cys_MeTrfase_DNA-bd"/>
</dbReference>
<dbReference type="Gene3D" id="1.10.10.10">
    <property type="entry name" value="Winged helix-like DNA-binding domain superfamily/Winged helix DNA-binding domain"/>
    <property type="match status" value="1"/>
</dbReference>
<dbReference type="CDD" id="cd06445">
    <property type="entry name" value="ATase"/>
    <property type="match status" value="1"/>
</dbReference>
<evidence type="ECO:0000256" key="3">
    <source>
        <dbReference type="ARBA" id="ARBA00022679"/>
    </source>
</evidence>
<evidence type="ECO:0000313" key="9">
    <source>
        <dbReference type="Proteomes" id="UP000564677"/>
    </source>
</evidence>
<dbReference type="GO" id="GO:0006281">
    <property type="term" value="P:DNA repair"/>
    <property type="evidence" value="ECO:0007669"/>
    <property type="project" value="UniProtKB-KW"/>
</dbReference>
<evidence type="ECO:0000256" key="1">
    <source>
        <dbReference type="ARBA" id="ARBA00001286"/>
    </source>
</evidence>
<comment type="catalytic activity">
    <reaction evidence="6">
        <text>a 6-O-methyl-2'-deoxyguanosine in DNA + L-cysteinyl-[protein] = S-methyl-L-cysteinyl-[protein] + a 2'-deoxyguanosine in DNA</text>
        <dbReference type="Rhea" id="RHEA:24000"/>
        <dbReference type="Rhea" id="RHEA-COMP:10131"/>
        <dbReference type="Rhea" id="RHEA-COMP:10132"/>
        <dbReference type="Rhea" id="RHEA-COMP:11367"/>
        <dbReference type="Rhea" id="RHEA-COMP:11368"/>
        <dbReference type="ChEBI" id="CHEBI:29950"/>
        <dbReference type="ChEBI" id="CHEBI:82612"/>
        <dbReference type="ChEBI" id="CHEBI:85445"/>
        <dbReference type="ChEBI" id="CHEBI:85448"/>
        <dbReference type="EC" id="2.1.1.63"/>
    </reaction>
</comment>
<dbReference type="PANTHER" id="PTHR10815:SF14">
    <property type="entry name" value="BIFUNCTIONAL TRANSCRIPTIONAL ACTIVATOR_DNA REPAIR ENZYME ADA"/>
    <property type="match status" value="1"/>
</dbReference>
<dbReference type="InterPro" id="IPR001497">
    <property type="entry name" value="MethylDNA_cys_MeTrfase_AS"/>
</dbReference>
<evidence type="ECO:0000256" key="6">
    <source>
        <dbReference type="ARBA" id="ARBA00049348"/>
    </source>
</evidence>
<protein>
    <submittedName>
        <fullName evidence="8">AraC family transcriptional regulator of adaptative response/methylated-DNA-[protein]-cysteine methyltransferase</fullName>
        <ecNumber evidence="8">2.1.1.63</ecNumber>
    </submittedName>
</protein>
<gene>
    <name evidence="8" type="ORF">FHR20_001176</name>
</gene>
<dbReference type="GO" id="GO:0003908">
    <property type="term" value="F:methylated-DNA-[protein]-cysteine S-methyltransferase activity"/>
    <property type="evidence" value="ECO:0007669"/>
    <property type="project" value="UniProtKB-EC"/>
</dbReference>
<organism evidence="8 9">
    <name type="scientific">Sphingomonas leidyi</name>
    <dbReference type="NCBI Taxonomy" id="68569"/>
    <lineage>
        <taxon>Bacteria</taxon>
        <taxon>Pseudomonadati</taxon>
        <taxon>Pseudomonadota</taxon>
        <taxon>Alphaproteobacteria</taxon>
        <taxon>Sphingomonadales</taxon>
        <taxon>Sphingomonadaceae</taxon>
        <taxon>Sphingomonas</taxon>
    </lineage>
</organism>
<sequence>MPERIDYSIGSSSLGEFVAARSGKGLSVFEFIDSPPDAERLLVDRLGDVELVRDDVRMADLVASLAKSVDYPMTGGDIELDLRGSDYQKRVWELLREIPVGRTTSYGALAEKLGTRDARDVTEAIASNGIAILVPCHRVVKKDGSLSGFAGAYGASGPCSSASNTRFRSRPSSRIDFSPRAIELLRRQLHLSKMRGGEGLCRLRSISHISTRSRQA</sequence>
<keyword evidence="2 8" id="KW-0489">Methyltransferase</keyword>
<keyword evidence="4" id="KW-0227">DNA damage</keyword>
<evidence type="ECO:0000256" key="4">
    <source>
        <dbReference type="ARBA" id="ARBA00022763"/>
    </source>
</evidence>
<dbReference type="PANTHER" id="PTHR10815">
    <property type="entry name" value="METHYLATED-DNA--PROTEIN-CYSTEINE METHYLTRANSFERASE"/>
    <property type="match status" value="1"/>
</dbReference>
<evidence type="ECO:0000256" key="2">
    <source>
        <dbReference type="ARBA" id="ARBA00022603"/>
    </source>
</evidence>
<dbReference type="RefSeq" id="WP_167298631.1">
    <property type="nucleotide sequence ID" value="NZ_JAASQV010000001.1"/>
</dbReference>
<keyword evidence="5" id="KW-0234">DNA repair</keyword>
<feature type="domain" description="Methylated-DNA-[protein]-cysteine S-methyltransferase DNA binding" evidence="7">
    <location>
        <begin position="87"/>
        <end position="152"/>
    </location>
</feature>
<comment type="caution">
    <text evidence="8">The sequence shown here is derived from an EMBL/GenBank/DDBJ whole genome shotgun (WGS) entry which is preliminary data.</text>
</comment>
<keyword evidence="3 8" id="KW-0808">Transferase</keyword>
<dbReference type="GO" id="GO:0032259">
    <property type="term" value="P:methylation"/>
    <property type="evidence" value="ECO:0007669"/>
    <property type="project" value="UniProtKB-KW"/>
</dbReference>
<comment type="catalytic activity">
    <reaction evidence="1">
        <text>a 4-O-methyl-thymidine in DNA + L-cysteinyl-[protein] = a thymidine in DNA + S-methyl-L-cysteinyl-[protein]</text>
        <dbReference type="Rhea" id="RHEA:53428"/>
        <dbReference type="Rhea" id="RHEA-COMP:10131"/>
        <dbReference type="Rhea" id="RHEA-COMP:10132"/>
        <dbReference type="Rhea" id="RHEA-COMP:13555"/>
        <dbReference type="Rhea" id="RHEA-COMP:13556"/>
        <dbReference type="ChEBI" id="CHEBI:29950"/>
        <dbReference type="ChEBI" id="CHEBI:82612"/>
        <dbReference type="ChEBI" id="CHEBI:137386"/>
        <dbReference type="ChEBI" id="CHEBI:137387"/>
        <dbReference type="EC" id="2.1.1.63"/>
    </reaction>
</comment>
<dbReference type="InterPro" id="IPR036631">
    <property type="entry name" value="MGMT_N_sf"/>
</dbReference>
<dbReference type="AlphaFoldDB" id="A0A7X5ZUN9"/>
<name>A0A7X5ZUN9_9SPHN</name>
<keyword evidence="9" id="KW-1185">Reference proteome</keyword>
<dbReference type="SUPFAM" id="SSF53155">
    <property type="entry name" value="Methylated DNA-protein cysteine methyltransferase domain"/>
    <property type="match status" value="1"/>
</dbReference>
<dbReference type="Pfam" id="PF01035">
    <property type="entry name" value="DNA_binding_1"/>
    <property type="match status" value="1"/>
</dbReference>
<evidence type="ECO:0000313" key="8">
    <source>
        <dbReference type="EMBL" id="NIJ64245.1"/>
    </source>
</evidence>
<dbReference type="InterPro" id="IPR036388">
    <property type="entry name" value="WH-like_DNA-bd_sf"/>
</dbReference>
<reference evidence="8 9" key="1">
    <citation type="submission" date="2020-03" db="EMBL/GenBank/DDBJ databases">
        <title>Genomic Encyclopedia of Type Strains, Phase IV (KMG-IV): sequencing the most valuable type-strain genomes for metagenomic binning, comparative biology and taxonomic classification.</title>
        <authorList>
            <person name="Goeker M."/>
        </authorList>
    </citation>
    <scope>NUCLEOTIDE SEQUENCE [LARGE SCALE GENOMIC DNA]</scope>
    <source>
        <strain evidence="8 9">DSM 4733</strain>
    </source>
</reference>
<dbReference type="NCBIfam" id="TIGR00589">
    <property type="entry name" value="ogt"/>
    <property type="match status" value="1"/>
</dbReference>
<dbReference type="SUPFAM" id="SSF46767">
    <property type="entry name" value="Methylated DNA-protein cysteine methyltransferase, C-terminal domain"/>
    <property type="match status" value="1"/>
</dbReference>
<proteinExistence type="predicted"/>
<evidence type="ECO:0000259" key="7">
    <source>
        <dbReference type="Pfam" id="PF01035"/>
    </source>
</evidence>
<dbReference type="EMBL" id="JAASQV010000001">
    <property type="protein sequence ID" value="NIJ64245.1"/>
    <property type="molecule type" value="Genomic_DNA"/>
</dbReference>
<dbReference type="Gene3D" id="3.30.160.70">
    <property type="entry name" value="Methylated DNA-protein cysteine methyltransferase domain"/>
    <property type="match status" value="1"/>
</dbReference>
<dbReference type="EC" id="2.1.1.63" evidence="8"/>
<evidence type="ECO:0000256" key="5">
    <source>
        <dbReference type="ARBA" id="ARBA00023204"/>
    </source>
</evidence>
<dbReference type="PROSITE" id="PS00374">
    <property type="entry name" value="MGMT"/>
    <property type="match status" value="1"/>
</dbReference>